<evidence type="ECO:0000313" key="4">
    <source>
        <dbReference type="Proteomes" id="UP000178176"/>
    </source>
</evidence>
<feature type="chain" id="PRO_5009515708" description="DUF5666 domain-containing protein" evidence="1">
    <location>
        <begin position="21"/>
        <end position="212"/>
    </location>
</feature>
<evidence type="ECO:0000256" key="1">
    <source>
        <dbReference type="SAM" id="SignalP"/>
    </source>
</evidence>
<comment type="caution">
    <text evidence="3">The sequence shown here is derived from an EMBL/GenBank/DDBJ whole genome shotgun (WGS) entry which is preliminary data.</text>
</comment>
<dbReference type="AlphaFoldDB" id="A0A1F4YD15"/>
<evidence type="ECO:0000313" key="3">
    <source>
        <dbReference type="EMBL" id="OGC91880.1"/>
    </source>
</evidence>
<gene>
    <name evidence="3" type="ORF">A2876_03970</name>
</gene>
<dbReference type="Proteomes" id="UP000178176">
    <property type="component" value="Unassembled WGS sequence"/>
</dbReference>
<name>A0A1F4YD15_9BACT</name>
<organism evidence="3 4">
    <name type="scientific">Candidatus Amesbacteria bacterium RIFCSPHIGHO2_01_FULL_48_32b</name>
    <dbReference type="NCBI Taxonomy" id="1797253"/>
    <lineage>
        <taxon>Bacteria</taxon>
        <taxon>Candidatus Amesiibacteriota</taxon>
    </lineage>
</organism>
<dbReference type="InterPro" id="IPR043724">
    <property type="entry name" value="DUF5666"/>
</dbReference>
<feature type="signal peptide" evidence="1">
    <location>
        <begin position="1"/>
        <end position="20"/>
    </location>
</feature>
<dbReference type="Pfam" id="PF18914">
    <property type="entry name" value="DUF5666"/>
    <property type="match status" value="1"/>
</dbReference>
<dbReference type="EMBL" id="MEXH01000027">
    <property type="protein sequence ID" value="OGC91880.1"/>
    <property type="molecule type" value="Genomic_DNA"/>
</dbReference>
<protein>
    <recommendedName>
        <fullName evidence="2">DUF5666 domain-containing protein</fullName>
    </recommendedName>
</protein>
<proteinExistence type="predicted"/>
<feature type="domain" description="DUF5666" evidence="2">
    <location>
        <begin position="56"/>
        <end position="121"/>
    </location>
</feature>
<evidence type="ECO:0000259" key="2">
    <source>
        <dbReference type="Pfam" id="PF18914"/>
    </source>
</evidence>
<reference evidence="3 4" key="1">
    <citation type="journal article" date="2016" name="Nat. Commun.">
        <title>Thousands of microbial genomes shed light on interconnected biogeochemical processes in an aquifer system.</title>
        <authorList>
            <person name="Anantharaman K."/>
            <person name="Brown C.T."/>
            <person name="Hug L.A."/>
            <person name="Sharon I."/>
            <person name="Castelle C.J."/>
            <person name="Probst A.J."/>
            <person name="Thomas B.C."/>
            <person name="Singh A."/>
            <person name="Wilkins M.J."/>
            <person name="Karaoz U."/>
            <person name="Brodie E.L."/>
            <person name="Williams K.H."/>
            <person name="Hubbard S.S."/>
            <person name="Banfield J.F."/>
        </authorList>
    </citation>
    <scope>NUCLEOTIDE SEQUENCE [LARGE SCALE GENOMIC DNA]</scope>
</reference>
<sequence>MKKILIATYTLILLHSPALAFAQSPTPSSIRDAVAQKVAEEIAQIKKDVKKKAYVGSISTISDGTLTLITLQKASRNVTIAPDATIKLSSGTDGTSADLKTGLYILVMGDSDGSGTLTAKRLLIISKPSADNRQAIFGIVTKITSSAITLAPVKSGSTESTGWTVKLSSTTKYTPKTKFADIDLKDKIIVIGAASTTPNTLTARLIHLVQSK</sequence>
<keyword evidence="1" id="KW-0732">Signal</keyword>
<accession>A0A1F4YD15</accession>